<protein>
    <submittedName>
        <fullName evidence="2">Cupredoxin domain-containing protein</fullName>
    </submittedName>
</protein>
<keyword evidence="3" id="KW-1185">Reference proteome</keyword>
<dbReference type="RefSeq" id="WP_220559108.1">
    <property type="nucleotide sequence ID" value="NZ_CP080764.1"/>
</dbReference>
<evidence type="ECO:0000313" key="3">
    <source>
        <dbReference type="Proteomes" id="UP000826616"/>
    </source>
</evidence>
<dbReference type="SUPFAM" id="SSF49503">
    <property type="entry name" value="Cupredoxins"/>
    <property type="match status" value="1"/>
</dbReference>
<proteinExistence type="predicted"/>
<dbReference type="GeneID" id="97142865"/>
<sequence length="152" mass="17115">MHRYMFHMICTLLTLTFIIHAFLSIPNVKTQSRSTIEQMLTPANLPATTGHKKHPDGKINPRGTQTIIISKNGFVPNRIVCKQGDTVSFIIYNLDDKTHNIVLANYHIFSPDLRKGETAKIEFTAVKKGTFAFISNVPGYPEIGYRGILEVK</sequence>
<reference evidence="2 3" key="1">
    <citation type="submission" date="2021-08" db="EMBL/GenBank/DDBJ databases">
        <title>Complete genome sequence of the strain Aneurinibacillus thermoaerophilus CCM 8960.</title>
        <authorList>
            <person name="Musilova J."/>
            <person name="Kourilova X."/>
            <person name="Pernicova I."/>
            <person name="Bezdicek M."/>
            <person name="Lengerova M."/>
            <person name="Obruca S."/>
            <person name="Sedlar K."/>
        </authorList>
    </citation>
    <scope>NUCLEOTIDE SEQUENCE [LARGE SCALE GENOMIC DNA]</scope>
    <source>
        <strain evidence="2 3">CCM 8960</strain>
    </source>
</reference>
<dbReference type="Gene3D" id="2.60.40.420">
    <property type="entry name" value="Cupredoxins - blue copper proteins"/>
    <property type="match status" value="1"/>
</dbReference>
<evidence type="ECO:0000259" key="1">
    <source>
        <dbReference type="Pfam" id="PF13473"/>
    </source>
</evidence>
<name>A0ABX8Y9H4_ANETH</name>
<feature type="domain" description="EfeO-type cupredoxin-like" evidence="1">
    <location>
        <begin position="60"/>
        <end position="138"/>
    </location>
</feature>
<dbReference type="Pfam" id="PF13473">
    <property type="entry name" value="Cupredoxin_1"/>
    <property type="match status" value="1"/>
</dbReference>
<dbReference type="EMBL" id="CP080764">
    <property type="protein sequence ID" value="QYY42316.1"/>
    <property type="molecule type" value="Genomic_DNA"/>
</dbReference>
<organism evidence="2 3">
    <name type="scientific">Aneurinibacillus thermoaerophilus</name>
    <dbReference type="NCBI Taxonomy" id="143495"/>
    <lineage>
        <taxon>Bacteria</taxon>
        <taxon>Bacillati</taxon>
        <taxon>Bacillota</taxon>
        <taxon>Bacilli</taxon>
        <taxon>Bacillales</taxon>
        <taxon>Paenibacillaceae</taxon>
        <taxon>Aneurinibacillus group</taxon>
        <taxon>Aneurinibacillus</taxon>
    </lineage>
</organism>
<evidence type="ECO:0000313" key="2">
    <source>
        <dbReference type="EMBL" id="QYY42316.1"/>
    </source>
</evidence>
<dbReference type="InterPro" id="IPR028096">
    <property type="entry name" value="EfeO_Cupredoxin"/>
</dbReference>
<gene>
    <name evidence="2" type="ORF">K3F53_15895</name>
</gene>
<accession>A0ABX8Y9H4</accession>
<dbReference type="InterPro" id="IPR008972">
    <property type="entry name" value="Cupredoxin"/>
</dbReference>
<dbReference type="Proteomes" id="UP000826616">
    <property type="component" value="Chromosome"/>
</dbReference>